<keyword evidence="1" id="KW-0472">Membrane</keyword>
<keyword evidence="1" id="KW-0812">Transmembrane</keyword>
<feature type="transmembrane region" description="Helical" evidence="1">
    <location>
        <begin position="159"/>
        <end position="179"/>
    </location>
</feature>
<evidence type="ECO:0000313" key="3">
    <source>
        <dbReference type="Proteomes" id="UP000245638"/>
    </source>
</evidence>
<organism evidence="2 3">
    <name type="scientific">Acidianus hospitalis</name>
    <dbReference type="NCBI Taxonomy" id="563177"/>
    <lineage>
        <taxon>Archaea</taxon>
        <taxon>Thermoproteota</taxon>
        <taxon>Thermoprotei</taxon>
        <taxon>Sulfolobales</taxon>
        <taxon>Sulfolobaceae</taxon>
        <taxon>Acidianus</taxon>
    </lineage>
</organism>
<keyword evidence="1" id="KW-1133">Transmembrane helix</keyword>
<feature type="transmembrane region" description="Helical" evidence="1">
    <location>
        <begin position="72"/>
        <end position="92"/>
    </location>
</feature>
<name>A0A2T9X409_9CREN</name>
<accession>A0A2T9X409</accession>
<dbReference type="Proteomes" id="UP000245638">
    <property type="component" value="Unassembled WGS sequence"/>
</dbReference>
<feature type="transmembrane region" description="Helical" evidence="1">
    <location>
        <begin position="224"/>
        <end position="246"/>
    </location>
</feature>
<proteinExistence type="predicted"/>
<dbReference type="EMBL" id="QEFD01000180">
    <property type="protein sequence ID" value="PVU74809.1"/>
    <property type="molecule type" value="Genomic_DNA"/>
</dbReference>
<comment type="caution">
    <text evidence="2">The sequence shown here is derived from an EMBL/GenBank/DDBJ whole genome shotgun (WGS) entry which is preliminary data.</text>
</comment>
<sequence>MLYLAITRFNTVGLASSYFAPEEKEVMKSISFSTSTPFMVMLIKNLHFFEIGGRSNILTAQTFIVRRVDVRWLILVFTIIGVVFLVLLKIIYSPVVNPTVIKTTYYTIIANTTYYTIIASSILIPYMVMFFFVSSAFAFEPLWLYLSIMTPLELARNYISSKIIAIEVVLLPYIILIGIAEGPIVAMDLLIGIPLSIIFVISTSARIYPVNLAQGRVNMTPSSILFGFNFFIPVLGSVAGAFGVTFGVISLLVIYLVFLAIISLPFMFSEGYWKKTFERYITMI</sequence>
<feature type="transmembrane region" description="Helical" evidence="1">
    <location>
        <begin position="252"/>
        <end position="273"/>
    </location>
</feature>
<reference evidence="2 3" key="1">
    <citation type="journal article" date="2015" name="Appl. Environ. Microbiol.">
        <title>Nanoarchaeota, Their Sulfolobales Host, and Nanoarchaeota Virus Distribution across Yellowstone National Park Hot Springs.</title>
        <authorList>
            <person name="Munson-McGee J.H."/>
            <person name="Field E.K."/>
            <person name="Bateson M."/>
            <person name="Rooney C."/>
            <person name="Stepanauskas R."/>
            <person name="Young M.J."/>
        </authorList>
    </citation>
    <scope>NUCLEOTIDE SEQUENCE [LARGE SCALE GENOMIC DNA]</scope>
    <source>
        <strain evidence="2">SCGC AC-742_N10</strain>
    </source>
</reference>
<feature type="transmembrane region" description="Helical" evidence="1">
    <location>
        <begin position="112"/>
        <end position="139"/>
    </location>
</feature>
<gene>
    <name evidence="2" type="ORF">DDW13_06095</name>
</gene>
<evidence type="ECO:0000256" key="1">
    <source>
        <dbReference type="SAM" id="Phobius"/>
    </source>
</evidence>
<protein>
    <submittedName>
        <fullName evidence="2">Uncharacterized protein</fullName>
    </submittedName>
</protein>
<evidence type="ECO:0000313" key="2">
    <source>
        <dbReference type="EMBL" id="PVU74809.1"/>
    </source>
</evidence>
<feature type="transmembrane region" description="Helical" evidence="1">
    <location>
        <begin position="185"/>
        <end position="203"/>
    </location>
</feature>
<dbReference type="AlphaFoldDB" id="A0A2T9X409"/>